<keyword evidence="2" id="KW-1185">Reference proteome</keyword>
<dbReference type="Proteomes" id="UP000025748">
    <property type="component" value="Unassembled WGS sequence"/>
</dbReference>
<organism evidence="1 2">
    <name type="scientific">Bordetella hinzii OH87 BAL007II</name>
    <dbReference type="NCBI Taxonomy" id="1331262"/>
    <lineage>
        <taxon>Bacteria</taxon>
        <taxon>Pseudomonadati</taxon>
        <taxon>Pseudomonadota</taxon>
        <taxon>Betaproteobacteria</taxon>
        <taxon>Burkholderiales</taxon>
        <taxon>Alcaligenaceae</taxon>
        <taxon>Bordetella</taxon>
    </lineage>
</organism>
<proteinExistence type="predicted"/>
<accession>A0ABR4R3Q1</accession>
<gene>
    <name evidence="1" type="ORF">L544_1076</name>
</gene>
<dbReference type="EMBL" id="JHEM01000010">
    <property type="protein sequence ID" value="KCB25025.1"/>
    <property type="molecule type" value="Genomic_DNA"/>
</dbReference>
<name>A0ABR4R3Q1_9BORD</name>
<dbReference type="RefSeq" id="WP_032962386.1">
    <property type="nucleotide sequence ID" value="NZ_JHEM01000010.1"/>
</dbReference>
<protein>
    <submittedName>
        <fullName evidence="1">N-acetyltransferase YedL</fullName>
    </submittedName>
</protein>
<sequence>MSSTVQCVTCTHFNLREAPQWAELGFGTCVTKAKPSGTYMSPFFPRICKDHLAIAPEKAMARIEWLRPARSGGA</sequence>
<comment type="caution">
    <text evidence="1">The sequence shown here is derived from an EMBL/GenBank/DDBJ whole genome shotgun (WGS) entry which is preliminary data.</text>
</comment>
<reference evidence="1 2" key="1">
    <citation type="submission" date="2014-03" db="EMBL/GenBank/DDBJ databases">
        <title>Genome sequence of Bordetella hinzii.</title>
        <authorList>
            <person name="Register K."/>
            <person name="Harvill E."/>
            <person name="Goodfield L.L."/>
            <person name="Ivanov Y.V."/>
            <person name="Meyer J.A."/>
            <person name="Muse S.J."/>
            <person name="Jacobs N."/>
            <person name="Bendor L."/>
            <person name="Smallridge W.E."/>
            <person name="Brinkac L.M."/>
            <person name="Sanka R."/>
            <person name="Kim M."/>
            <person name="Losada L."/>
        </authorList>
    </citation>
    <scope>NUCLEOTIDE SEQUENCE [LARGE SCALE GENOMIC DNA]</scope>
    <source>
        <strain evidence="1 2">OH87 BAL007II</strain>
    </source>
</reference>
<evidence type="ECO:0000313" key="1">
    <source>
        <dbReference type="EMBL" id="KCB25025.1"/>
    </source>
</evidence>
<evidence type="ECO:0000313" key="2">
    <source>
        <dbReference type="Proteomes" id="UP000025748"/>
    </source>
</evidence>